<gene>
    <name evidence="2" type="ORF">BCR44DRAFT_1427727</name>
</gene>
<evidence type="ECO:0000256" key="1">
    <source>
        <dbReference type="SAM" id="MobiDB-lite"/>
    </source>
</evidence>
<evidence type="ECO:0000313" key="3">
    <source>
        <dbReference type="Proteomes" id="UP000193411"/>
    </source>
</evidence>
<dbReference type="Proteomes" id="UP000193411">
    <property type="component" value="Unassembled WGS sequence"/>
</dbReference>
<proteinExistence type="predicted"/>
<dbReference type="EMBL" id="MCFL01000007">
    <property type="protein sequence ID" value="ORZ38745.1"/>
    <property type="molecule type" value="Genomic_DNA"/>
</dbReference>
<feature type="non-terminal residue" evidence="2">
    <location>
        <position position="1"/>
    </location>
</feature>
<dbReference type="AlphaFoldDB" id="A0A1Y2HVV2"/>
<accession>A0A1Y2HVV2</accession>
<feature type="region of interest" description="Disordered" evidence="1">
    <location>
        <begin position="267"/>
        <end position="289"/>
    </location>
</feature>
<feature type="region of interest" description="Disordered" evidence="1">
    <location>
        <begin position="17"/>
        <end position="36"/>
    </location>
</feature>
<protein>
    <submittedName>
        <fullName evidence="2">Uncharacterized protein</fullName>
    </submittedName>
</protein>
<organism evidence="2 3">
    <name type="scientific">Catenaria anguillulae PL171</name>
    <dbReference type="NCBI Taxonomy" id="765915"/>
    <lineage>
        <taxon>Eukaryota</taxon>
        <taxon>Fungi</taxon>
        <taxon>Fungi incertae sedis</taxon>
        <taxon>Blastocladiomycota</taxon>
        <taxon>Blastocladiomycetes</taxon>
        <taxon>Blastocladiales</taxon>
        <taxon>Catenariaceae</taxon>
        <taxon>Catenaria</taxon>
    </lineage>
</organism>
<reference evidence="2 3" key="1">
    <citation type="submission" date="2016-07" db="EMBL/GenBank/DDBJ databases">
        <title>Pervasive Adenine N6-methylation of Active Genes in Fungi.</title>
        <authorList>
            <consortium name="DOE Joint Genome Institute"/>
            <person name="Mondo S.J."/>
            <person name="Dannebaum R.O."/>
            <person name="Kuo R.C."/>
            <person name="Labutti K."/>
            <person name="Haridas S."/>
            <person name="Kuo A."/>
            <person name="Salamov A."/>
            <person name="Ahrendt S.R."/>
            <person name="Lipzen A."/>
            <person name="Sullivan W."/>
            <person name="Andreopoulos W.B."/>
            <person name="Clum A."/>
            <person name="Lindquist E."/>
            <person name="Daum C."/>
            <person name="Ramamoorthy G.K."/>
            <person name="Gryganskyi A."/>
            <person name="Culley D."/>
            <person name="Magnuson J.K."/>
            <person name="James T.Y."/>
            <person name="O'Malley M.A."/>
            <person name="Stajich J.E."/>
            <person name="Spatafora J.W."/>
            <person name="Visel A."/>
            <person name="Grigoriev I.V."/>
        </authorList>
    </citation>
    <scope>NUCLEOTIDE SEQUENCE [LARGE SCALE GENOMIC DNA]</scope>
    <source>
        <strain evidence="2 3">PL171</strain>
    </source>
</reference>
<sequence>IAMSSRCEVVADGSRQSPSRVCQGRRERTSPTQASPRPVCLPLTTCHAPGWLVFFVTGRRRRLACRRLAGRRRLRPFRRNVATSPDAASPDPASWERGPRSACAGSCEAAVVRRLVAPGRPRPSRRQHLPPQLPAPLLLPTHTRDWCLRPLLVFCEGATSRLRQKHVFAFTTARHGSKKEMCMEVGQRKGLSSGLAGISPNQLPQPGRRILLDGLLPVLGVARNQETGNFTHAACEKLQRQRCRCRIIVKIVASNGPDDCHLPVCSQGRGRSRPDRPAGQPAGRQLAIGRREKPTGWIPHWKRLDARCRKLACRTHVLVLVKGLAAVGAHHAWSVVRGAWTRLLRISST</sequence>
<keyword evidence="3" id="KW-1185">Reference proteome</keyword>
<evidence type="ECO:0000313" key="2">
    <source>
        <dbReference type="EMBL" id="ORZ38745.1"/>
    </source>
</evidence>
<comment type="caution">
    <text evidence="2">The sequence shown here is derived from an EMBL/GenBank/DDBJ whole genome shotgun (WGS) entry which is preliminary data.</text>
</comment>
<name>A0A1Y2HVV2_9FUNG</name>